<dbReference type="Gene3D" id="2.40.160.20">
    <property type="match status" value="1"/>
</dbReference>
<accession>A0AAP2GPT9</accession>
<keyword evidence="1" id="KW-0732">Signal</keyword>
<evidence type="ECO:0000313" key="3">
    <source>
        <dbReference type="EMBL" id="MBT1697807.1"/>
    </source>
</evidence>
<dbReference type="EMBL" id="JAHESF010000011">
    <property type="protein sequence ID" value="MBT1697807.1"/>
    <property type="molecule type" value="Genomic_DNA"/>
</dbReference>
<sequence>MKNFCCLLLCLLLATAGLAQSRKTPKLPKFNKNKEKNVFLKKQWWLAFKAGPNLSGAKVIRSYSAISPTNYEPTVIAKKYRNYKDLGAQATLEATFYFTGLSLSLQPTYRHNRFGYTNNYSWTDSENPENANNRLELKYVQQQKVEYFDLPILAKYEKMYNKISPYIQAGIYTSFLINANKSVDVSGVDYASGGENQFKNERIIVGASDLFAKKHWGLLGGAGIYLNQGNVRFNLDIMYKQSMSNIASTKNRFGSDRLSGVGDTMDDMKLSSVSITAGCLFPLRFLGRNFRSTDINK</sequence>
<protein>
    <submittedName>
        <fullName evidence="3">Outer membrane beta-barrel protein</fullName>
    </submittedName>
</protein>
<feature type="signal peptide" evidence="1">
    <location>
        <begin position="1"/>
        <end position="21"/>
    </location>
</feature>
<organism evidence="3 4">
    <name type="scientific">Chryseosolibacter histidini</name>
    <dbReference type="NCBI Taxonomy" id="2782349"/>
    <lineage>
        <taxon>Bacteria</taxon>
        <taxon>Pseudomonadati</taxon>
        <taxon>Bacteroidota</taxon>
        <taxon>Cytophagia</taxon>
        <taxon>Cytophagales</taxon>
        <taxon>Chryseotaleaceae</taxon>
        <taxon>Chryseosolibacter</taxon>
    </lineage>
</organism>
<evidence type="ECO:0000313" key="4">
    <source>
        <dbReference type="Proteomes" id="UP001319200"/>
    </source>
</evidence>
<dbReference type="RefSeq" id="WP_254163679.1">
    <property type="nucleotide sequence ID" value="NZ_JAHESF010000011.1"/>
</dbReference>
<dbReference type="Proteomes" id="UP001319200">
    <property type="component" value="Unassembled WGS sequence"/>
</dbReference>
<gene>
    <name evidence="3" type="ORF">KK083_13020</name>
</gene>
<reference evidence="3 4" key="1">
    <citation type="submission" date="2021-05" db="EMBL/GenBank/DDBJ databases">
        <title>A Polyphasic approach of four new species of the genus Ohtaekwangia: Ohtaekwangia histidinii sp. nov., Ohtaekwangia cretensis sp. nov., Ohtaekwangia indiensis sp. nov., Ohtaekwangia reichenbachii sp. nov. from diverse environment.</title>
        <authorList>
            <person name="Octaviana S."/>
        </authorList>
    </citation>
    <scope>NUCLEOTIDE SEQUENCE [LARGE SCALE GENOMIC DNA]</scope>
    <source>
        <strain evidence="3 4">PWU4</strain>
    </source>
</reference>
<evidence type="ECO:0000259" key="2">
    <source>
        <dbReference type="Pfam" id="PF13568"/>
    </source>
</evidence>
<proteinExistence type="predicted"/>
<evidence type="ECO:0000256" key="1">
    <source>
        <dbReference type="SAM" id="SignalP"/>
    </source>
</evidence>
<dbReference type="Pfam" id="PF13568">
    <property type="entry name" value="OMP_b-brl_2"/>
    <property type="match status" value="1"/>
</dbReference>
<dbReference type="InterPro" id="IPR025665">
    <property type="entry name" value="Beta-barrel_OMP_2"/>
</dbReference>
<comment type="caution">
    <text evidence="3">The sequence shown here is derived from an EMBL/GenBank/DDBJ whole genome shotgun (WGS) entry which is preliminary data.</text>
</comment>
<name>A0AAP2GPT9_9BACT</name>
<keyword evidence="4" id="KW-1185">Reference proteome</keyword>
<feature type="domain" description="Outer membrane protein beta-barrel" evidence="2">
    <location>
        <begin position="44"/>
        <end position="246"/>
    </location>
</feature>
<dbReference type="AlphaFoldDB" id="A0AAP2GPT9"/>
<feature type="chain" id="PRO_5042901624" evidence="1">
    <location>
        <begin position="22"/>
        <end position="297"/>
    </location>
</feature>